<evidence type="ECO:0000256" key="1">
    <source>
        <dbReference type="ARBA" id="ARBA00023319"/>
    </source>
</evidence>
<evidence type="ECO:0000313" key="3">
    <source>
        <dbReference type="Ensembl" id="ENSMALP00000020010.1"/>
    </source>
</evidence>
<sequence>MQEWVCMCVTNFLIKNVSVGSAQDEVTLELDKPFLDVSVSQNTVLECCFNPNLKSVNFTWFKVLRNDTGNFSTFAVDLSIYVSANQTSKDNGIHCGTLTFTSVQFSDTGLYRCLLNYSVEWSYTHGTYLQVSGECIESTKNKILTAEGILLLLCVLLPSAILLRKGLNLDDCCTTYDQIERSQAQGPYQDVCNIMEEEEIQLEKP</sequence>
<evidence type="ECO:0000259" key="2">
    <source>
        <dbReference type="PROSITE" id="PS50835"/>
    </source>
</evidence>
<dbReference type="GO" id="GO:0050853">
    <property type="term" value="P:B cell receptor signaling pathway"/>
    <property type="evidence" value="ECO:0007669"/>
    <property type="project" value="TreeGrafter"/>
</dbReference>
<dbReference type="InterPro" id="IPR036179">
    <property type="entry name" value="Ig-like_dom_sf"/>
</dbReference>
<dbReference type="GO" id="GO:0030183">
    <property type="term" value="P:B cell differentiation"/>
    <property type="evidence" value="ECO:0007669"/>
    <property type="project" value="TreeGrafter"/>
</dbReference>
<dbReference type="SMART" id="SM00409">
    <property type="entry name" value="IG"/>
    <property type="match status" value="1"/>
</dbReference>
<reference evidence="3" key="1">
    <citation type="submission" date="2025-08" db="UniProtKB">
        <authorList>
            <consortium name="Ensembl"/>
        </authorList>
    </citation>
    <scope>IDENTIFICATION</scope>
</reference>
<dbReference type="Proteomes" id="UP000261600">
    <property type="component" value="Unplaced"/>
</dbReference>
<feature type="domain" description="Ig-like" evidence="2">
    <location>
        <begin position="24"/>
        <end position="124"/>
    </location>
</feature>
<evidence type="ECO:0000313" key="4">
    <source>
        <dbReference type="Proteomes" id="UP000261600"/>
    </source>
</evidence>
<dbReference type="PANTHER" id="PTHR14334">
    <property type="entry name" value="B-CELL ANTIGEN RECEPTOR COMPLEX-ASSOCIATED PROTEIN"/>
    <property type="match status" value="1"/>
</dbReference>
<proteinExistence type="predicted"/>
<keyword evidence="1" id="KW-0393">Immunoglobulin domain</keyword>
<organism evidence="3 4">
    <name type="scientific">Monopterus albus</name>
    <name type="common">Swamp eel</name>
    <dbReference type="NCBI Taxonomy" id="43700"/>
    <lineage>
        <taxon>Eukaryota</taxon>
        <taxon>Metazoa</taxon>
        <taxon>Chordata</taxon>
        <taxon>Craniata</taxon>
        <taxon>Vertebrata</taxon>
        <taxon>Euteleostomi</taxon>
        <taxon>Actinopterygii</taxon>
        <taxon>Neopterygii</taxon>
        <taxon>Teleostei</taxon>
        <taxon>Neoteleostei</taxon>
        <taxon>Acanthomorphata</taxon>
        <taxon>Anabantaria</taxon>
        <taxon>Synbranchiformes</taxon>
        <taxon>Synbranchidae</taxon>
        <taxon>Monopterus</taxon>
    </lineage>
</organism>
<dbReference type="InterPro" id="IPR013783">
    <property type="entry name" value="Ig-like_fold"/>
</dbReference>
<name>A0A3Q3JTU2_MONAL</name>
<dbReference type="InterPro" id="IPR007110">
    <property type="entry name" value="Ig-like_dom"/>
</dbReference>
<dbReference type="Pfam" id="PF07686">
    <property type="entry name" value="V-set"/>
    <property type="match status" value="1"/>
</dbReference>
<dbReference type="GO" id="GO:0009897">
    <property type="term" value="C:external side of plasma membrane"/>
    <property type="evidence" value="ECO:0007669"/>
    <property type="project" value="TreeGrafter"/>
</dbReference>
<dbReference type="Gene3D" id="2.60.40.10">
    <property type="entry name" value="Immunoglobulins"/>
    <property type="match status" value="1"/>
</dbReference>
<dbReference type="SUPFAM" id="SSF48726">
    <property type="entry name" value="Immunoglobulin"/>
    <property type="match status" value="1"/>
</dbReference>
<dbReference type="GO" id="GO:0019815">
    <property type="term" value="C:B cell receptor complex"/>
    <property type="evidence" value="ECO:0007669"/>
    <property type="project" value="TreeGrafter"/>
</dbReference>
<accession>A0A3Q3JTU2</accession>
<dbReference type="PANTHER" id="PTHR14334:SF1">
    <property type="entry name" value="B-CELL ANTIGEN RECEPTOR COMPLEX-ASSOCIATED PROTEIN ALPHA CHAIN"/>
    <property type="match status" value="1"/>
</dbReference>
<dbReference type="InterPro" id="IPR003599">
    <property type="entry name" value="Ig_sub"/>
</dbReference>
<dbReference type="InterPro" id="IPR013106">
    <property type="entry name" value="Ig_V-set"/>
</dbReference>
<dbReference type="AlphaFoldDB" id="A0A3Q3JTU2"/>
<reference evidence="3" key="2">
    <citation type="submission" date="2025-09" db="UniProtKB">
        <authorList>
            <consortium name="Ensembl"/>
        </authorList>
    </citation>
    <scope>IDENTIFICATION</scope>
</reference>
<dbReference type="Ensembl" id="ENSMALT00000020403.1">
    <property type="protein sequence ID" value="ENSMALP00000020010.1"/>
    <property type="gene ID" value="ENSMALG00000013975.1"/>
</dbReference>
<dbReference type="PROSITE" id="PS50835">
    <property type="entry name" value="IG_LIKE"/>
    <property type="match status" value="1"/>
</dbReference>
<dbReference type="STRING" id="43700.ENSMALP00000020010"/>
<keyword evidence="4" id="KW-1185">Reference proteome</keyword>
<protein>
    <recommendedName>
        <fullName evidence="2">Ig-like domain-containing protein</fullName>
    </recommendedName>
</protein>